<dbReference type="Proteomes" id="UP000005341">
    <property type="component" value="Unassembled WGS sequence"/>
</dbReference>
<name>A0A828PW73_ACTPL</name>
<dbReference type="AlphaFoldDB" id="A0A828PW73"/>
<accession>A0A828PW73</accession>
<comment type="caution">
    <text evidence="1">The sequence shown here is derived from an EMBL/GenBank/DDBJ whole genome shotgun (WGS) entry which is preliminary data.</text>
</comment>
<sequence>MGKKKTACYGGQRRFTYGNSVVLKFQPFNLPLESALG</sequence>
<dbReference type="EMBL" id="ADOG01000042">
    <property type="protein sequence ID" value="EFM90872.1"/>
    <property type="molecule type" value="Genomic_DNA"/>
</dbReference>
<organism evidence="1 2">
    <name type="scientific">Actinobacillus pleuropneumoniae serovar 6 str. Femo</name>
    <dbReference type="NCBI Taxonomy" id="754256"/>
    <lineage>
        <taxon>Bacteria</taxon>
        <taxon>Pseudomonadati</taxon>
        <taxon>Pseudomonadota</taxon>
        <taxon>Gammaproteobacteria</taxon>
        <taxon>Pasteurellales</taxon>
        <taxon>Pasteurellaceae</taxon>
        <taxon>Actinobacillus</taxon>
    </lineage>
</organism>
<gene>
    <name evidence="1" type="ORF">appser6_22040</name>
</gene>
<reference evidence="1 2" key="1">
    <citation type="journal article" date="2010" name="J. Bacteriol.">
        <title>Comparative genomic characterization of Actinobacillus pleuropneumoniae.</title>
        <authorList>
            <person name="Xu Z."/>
            <person name="Chen X."/>
            <person name="Li L."/>
            <person name="Li T."/>
            <person name="Wang S."/>
            <person name="Chen H."/>
            <person name="Zhou R."/>
        </authorList>
    </citation>
    <scope>NUCLEOTIDE SEQUENCE [LARGE SCALE GENOMIC DNA]</scope>
    <source>
        <strain evidence="1 2">Femo</strain>
    </source>
</reference>
<protein>
    <submittedName>
        <fullName evidence="1">Uncharacterized protein</fullName>
    </submittedName>
</protein>
<proteinExistence type="predicted"/>
<evidence type="ECO:0000313" key="1">
    <source>
        <dbReference type="EMBL" id="EFM90872.1"/>
    </source>
</evidence>
<evidence type="ECO:0000313" key="2">
    <source>
        <dbReference type="Proteomes" id="UP000005341"/>
    </source>
</evidence>